<evidence type="ECO:0000313" key="2">
    <source>
        <dbReference type="Proteomes" id="UP000323597"/>
    </source>
</evidence>
<evidence type="ECO:0000313" key="1">
    <source>
        <dbReference type="EMBL" id="TYJ37585.1"/>
    </source>
</evidence>
<accession>A0A5D2ZFI3</accession>
<dbReference type="Proteomes" id="UP000323597">
    <property type="component" value="Chromosome A05"/>
</dbReference>
<dbReference type="EMBL" id="CM017640">
    <property type="protein sequence ID" value="TYJ37585.1"/>
    <property type="molecule type" value="Genomic_DNA"/>
</dbReference>
<proteinExistence type="predicted"/>
<sequence length="38" mass="4407">MLQSIIKSLAVLKKKEGFVDAADFMMMRFKFIVVTNKK</sequence>
<protein>
    <submittedName>
        <fullName evidence="1">Uncharacterized protein</fullName>
    </submittedName>
</protein>
<reference evidence="1 2" key="1">
    <citation type="submission" date="2019-07" db="EMBL/GenBank/DDBJ databases">
        <title>WGS assembly of Gossypium mustelinum.</title>
        <authorList>
            <person name="Chen Z.J."/>
            <person name="Sreedasyam A."/>
            <person name="Ando A."/>
            <person name="Song Q."/>
            <person name="De L."/>
            <person name="Hulse-Kemp A."/>
            <person name="Ding M."/>
            <person name="Ye W."/>
            <person name="Kirkbride R."/>
            <person name="Jenkins J."/>
            <person name="Plott C."/>
            <person name="Lovell J."/>
            <person name="Lin Y.-M."/>
            <person name="Vaughn R."/>
            <person name="Liu B."/>
            <person name="Li W."/>
            <person name="Simpson S."/>
            <person name="Scheffler B."/>
            <person name="Saski C."/>
            <person name="Grover C."/>
            <person name="Hu G."/>
            <person name="Conover J."/>
            <person name="Carlson J."/>
            <person name="Shu S."/>
            <person name="Boston L."/>
            <person name="Williams M."/>
            <person name="Peterson D."/>
            <person name="Mcgee K."/>
            <person name="Jones D."/>
            <person name="Wendel J."/>
            <person name="Stelly D."/>
            <person name="Grimwood J."/>
            <person name="Schmutz J."/>
        </authorList>
    </citation>
    <scope>NUCLEOTIDE SEQUENCE [LARGE SCALE GENOMIC DNA]</scope>
    <source>
        <strain evidence="1">1408120.09</strain>
    </source>
</reference>
<dbReference type="AlphaFoldDB" id="A0A5D2ZFI3"/>
<keyword evidence="2" id="KW-1185">Reference proteome</keyword>
<gene>
    <name evidence="1" type="ORF">E1A91_A05G385900v1</name>
</gene>
<name>A0A5D2ZFI3_GOSMU</name>
<organism evidence="1 2">
    <name type="scientific">Gossypium mustelinum</name>
    <name type="common">Cotton</name>
    <name type="synonym">Gossypium caicoense</name>
    <dbReference type="NCBI Taxonomy" id="34275"/>
    <lineage>
        <taxon>Eukaryota</taxon>
        <taxon>Viridiplantae</taxon>
        <taxon>Streptophyta</taxon>
        <taxon>Embryophyta</taxon>
        <taxon>Tracheophyta</taxon>
        <taxon>Spermatophyta</taxon>
        <taxon>Magnoliopsida</taxon>
        <taxon>eudicotyledons</taxon>
        <taxon>Gunneridae</taxon>
        <taxon>Pentapetalae</taxon>
        <taxon>rosids</taxon>
        <taxon>malvids</taxon>
        <taxon>Malvales</taxon>
        <taxon>Malvaceae</taxon>
        <taxon>Malvoideae</taxon>
        <taxon>Gossypium</taxon>
    </lineage>
</organism>